<protein>
    <recommendedName>
        <fullName evidence="4">non-specific protein-tyrosine kinase</fullName>
        <ecNumber evidence="4">2.7.10.2</ecNumber>
    </recommendedName>
</protein>
<dbReference type="InterPro" id="IPR050445">
    <property type="entry name" value="Bact_polysacc_biosynth/exp"/>
</dbReference>
<evidence type="ECO:0000256" key="6">
    <source>
        <dbReference type="ARBA" id="ARBA00022519"/>
    </source>
</evidence>
<dbReference type="EMBL" id="CP003155">
    <property type="protein sequence ID" value="AEV30699.1"/>
    <property type="molecule type" value="Genomic_DNA"/>
</dbReference>
<dbReference type="Proteomes" id="UP000005632">
    <property type="component" value="Chromosome"/>
</dbReference>
<keyword evidence="7" id="KW-0808">Transferase</keyword>
<dbReference type="EC" id="2.7.10.2" evidence="4"/>
<evidence type="ECO:0000256" key="1">
    <source>
        <dbReference type="ARBA" id="ARBA00004429"/>
    </source>
</evidence>
<evidence type="ECO:0000256" key="12">
    <source>
        <dbReference type="ARBA" id="ARBA00022989"/>
    </source>
</evidence>
<dbReference type="OrthoDB" id="9794577at2"/>
<evidence type="ECO:0000313" key="21">
    <source>
        <dbReference type="Proteomes" id="UP000005632"/>
    </source>
</evidence>
<evidence type="ECO:0000256" key="13">
    <source>
        <dbReference type="ARBA" id="ARBA00023136"/>
    </source>
</evidence>
<sequence length="823" mass="91181">MNENTETQTGQNIYDNNDEGISLSELLKIFKHHFKWFLFGFFLVVGMAVVYLQLAIPQYESGVSVLVDPIQKSSSIENLLESSASSTKIATEVELITSRKNIEFALSTLDLDSYKNAEGDSYSNREVLGNVKDRIVVSTVKDTNIVKIVVTDASPMFARDLANALASSYDGLLTGIAKNSKTAQREFIDAQIPINQKMLVLASDALGDFRENSDIIQLTDKSTLLVNEISYYKLRLEPLKLQMQEASVFIQNYNQGLVNAGIKGILTLDELGNDVKIKAKLKELNGWKTELTMYESLSSPQIGTSATSLSSNNSSRVYFLNSAIEQITKDLLDRVSVLTSAYANESNTQSIVQLLTTEVAIQVLEERGAQFTNELSQLPVLERQLSELQRDVQIYETIDLKLRDMLEEVKLVEAAVTGNVTVVDQANIPLNPVSPNKLLILAVALLLGCAVGLLFALGIEASDQTIRNEAQIKKLVKNAIPLLGWLPLMKVSPKDKYPMFSVFNDPLSFEAERFKLISNMLYNKHDMKVFSITSCSMAEGKSTIVANVALSLAQMGKKVLIIDGDLRLPSMERFFLLKHSESGLVDYVINSVPLERSIVQPLDSVPNLHLLSSGSTPLVPAAIFSNPNYIETLKHLKTLYDFIIIDAPPLDSASELLTISKNIDGLIITVRAGVTSKLSLIDLVDNLKTGNAPILGIVFNGCSAGTTNSGYHYGNYYNSYAYRYNSYQNNNSKKGLKLSNYKIQNSSGYRKKYRQNIRQRDNQKLDLSDTVLAFGPQSYCHSLHEWGDVQHFNPVTGIGPQHNADFKDGLEAIENDLESIGKL</sequence>
<dbReference type="Pfam" id="PF13807">
    <property type="entry name" value="GNVR"/>
    <property type="match status" value="1"/>
</dbReference>
<dbReference type="InterPro" id="IPR032807">
    <property type="entry name" value="GNVR"/>
</dbReference>
<dbReference type="InterPro" id="IPR005702">
    <property type="entry name" value="Wzc-like_C"/>
</dbReference>
<dbReference type="STRING" id="158190.SpiGrapes_2949"/>
<evidence type="ECO:0000256" key="11">
    <source>
        <dbReference type="ARBA" id="ARBA00022840"/>
    </source>
</evidence>
<dbReference type="InterPro" id="IPR027417">
    <property type="entry name" value="P-loop_NTPase"/>
</dbReference>
<keyword evidence="6" id="KW-0997">Cell inner membrane</keyword>
<dbReference type="NCBIfam" id="TIGR01007">
    <property type="entry name" value="eps_fam"/>
    <property type="match status" value="1"/>
</dbReference>
<dbReference type="Gene3D" id="3.40.50.300">
    <property type="entry name" value="P-loop containing nucleotide triphosphate hydrolases"/>
    <property type="match status" value="1"/>
</dbReference>
<accession>G8QXQ5</accession>
<dbReference type="InterPro" id="IPR003856">
    <property type="entry name" value="LPS_length_determ_N"/>
</dbReference>
<dbReference type="RefSeq" id="WP_014271538.1">
    <property type="nucleotide sequence ID" value="NC_016633.1"/>
</dbReference>
<evidence type="ECO:0000259" key="18">
    <source>
        <dbReference type="Pfam" id="PF13614"/>
    </source>
</evidence>
<evidence type="ECO:0000256" key="2">
    <source>
        <dbReference type="ARBA" id="ARBA00007316"/>
    </source>
</evidence>
<dbReference type="eggNOG" id="COG3206">
    <property type="taxonomic scope" value="Bacteria"/>
</dbReference>
<evidence type="ECO:0000256" key="10">
    <source>
        <dbReference type="ARBA" id="ARBA00022777"/>
    </source>
</evidence>
<proteinExistence type="inferred from homology"/>
<dbReference type="GO" id="GO:0005524">
    <property type="term" value="F:ATP binding"/>
    <property type="evidence" value="ECO:0007669"/>
    <property type="project" value="UniProtKB-KW"/>
</dbReference>
<dbReference type="PANTHER" id="PTHR32309:SF13">
    <property type="entry name" value="FERRIC ENTEROBACTIN TRANSPORT PROTEIN FEPE"/>
    <property type="match status" value="1"/>
</dbReference>
<dbReference type="GO" id="GO:0004715">
    <property type="term" value="F:non-membrane spanning protein tyrosine kinase activity"/>
    <property type="evidence" value="ECO:0007669"/>
    <property type="project" value="UniProtKB-EC"/>
</dbReference>
<keyword evidence="21" id="KW-1185">Reference proteome</keyword>
<evidence type="ECO:0000256" key="5">
    <source>
        <dbReference type="ARBA" id="ARBA00022475"/>
    </source>
</evidence>
<keyword evidence="14" id="KW-0829">Tyrosine-protein kinase</keyword>
<evidence type="ECO:0000256" key="14">
    <source>
        <dbReference type="ARBA" id="ARBA00023137"/>
    </source>
</evidence>
<organism evidence="20 21">
    <name type="scientific">Sphaerochaeta pleomorpha (strain ATCC BAA-1885 / DSM 22778 / Grapes)</name>
    <dbReference type="NCBI Taxonomy" id="158190"/>
    <lineage>
        <taxon>Bacteria</taxon>
        <taxon>Pseudomonadati</taxon>
        <taxon>Spirochaetota</taxon>
        <taxon>Spirochaetia</taxon>
        <taxon>Spirochaetales</taxon>
        <taxon>Sphaerochaetaceae</taxon>
        <taxon>Sphaerochaeta</taxon>
    </lineage>
</organism>
<keyword evidence="11" id="KW-0067">ATP-binding</keyword>
<dbReference type="Pfam" id="PF13614">
    <property type="entry name" value="AAA_31"/>
    <property type="match status" value="1"/>
</dbReference>
<feature type="domain" description="Polysaccharide chain length determinant N-terminal" evidence="17">
    <location>
        <begin position="20"/>
        <end position="107"/>
    </location>
</feature>
<dbReference type="eggNOG" id="COG0489">
    <property type="taxonomic scope" value="Bacteria"/>
</dbReference>
<keyword evidence="9" id="KW-0547">Nucleotide-binding</keyword>
<keyword evidence="8 16" id="KW-0812">Transmembrane</keyword>
<keyword evidence="13 16" id="KW-0472">Membrane</keyword>
<comment type="catalytic activity">
    <reaction evidence="15">
        <text>L-tyrosyl-[protein] + ATP = O-phospho-L-tyrosyl-[protein] + ADP + H(+)</text>
        <dbReference type="Rhea" id="RHEA:10596"/>
        <dbReference type="Rhea" id="RHEA-COMP:10136"/>
        <dbReference type="Rhea" id="RHEA-COMP:20101"/>
        <dbReference type="ChEBI" id="CHEBI:15378"/>
        <dbReference type="ChEBI" id="CHEBI:30616"/>
        <dbReference type="ChEBI" id="CHEBI:46858"/>
        <dbReference type="ChEBI" id="CHEBI:61978"/>
        <dbReference type="ChEBI" id="CHEBI:456216"/>
        <dbReference type="EC" id="2.7.10.2"/>
    </reaction>
</comment>
<comment type="similarity">
    <text evidence="2">Belongs to the CpsD/CapB family.</text>
</comment>
<evidence type="ECO:0000259" key="17">
    <source>
        <dbReference type="Pfam" id="PF02706"/>
    </source>
</evidence>
<dbReference type="KEGG" id="sgp:SpiGrapes_2949"/>
<evidence type="ECO:0000256" key="4">
    <source>
        <dbReference type="ARBA" id="ARBA00011903"/>
    </source>
</evidence>
<feature type="transmembrane region" description="Helical" evidence="16">
    <location>
        <begin position="36"/>
        <end position="56"/>
    </location>
</feature>
<comment type="similarity">
    <text evidence="3">Belongs to the etk/wzc family.</text>
</comment>
<dbReference type="GO" id="GO:0005886">
    <property type="term" value="C:plasma membrane"/>
    <property type="evidence" value="ECO:0007669"/>
    <property type="project" value="UniProtKB-SubCell"/>
</dbReference>
<keyword evidence="5" id="KW-1003">Cell membrane</keyword>
<dbReference type="CDD" id="cd05387">
    <property type="entry name" value="BY-kinase"/>
    <property type="match status" value="1"/>
</dbReference>
<name>G8QXQ5_SPHPG</name>
<dbReference type="SUPFAM" id="SSF52540">
    <property type="entry name" value="P-loop containing nucleoside triphosphate hydrolases"/>
    <property type="match status" value="1"/>
</dbReference>
<evidence type="ECO:0000256" key="8">
    <source>
        <dbReference type="ARBA" id="ARBA00022692"/>
    </source>
</evidence>
<comment type="subcellular location">
    <subcellularLocation>
        <location evidence="1">Cell inner membrane</location>
        <topology evidence="1">Multi-pass membrane protein</topology>
    </subcellularLocation>
</comment>
<feature type="domain" description="Tyrosine-protein kinase G-rich" evidence="19">
    <location>
        <begin position="383"/>
        <end position="457"/>
    </location>
</feature>
<evidence type="ECO:0000256" key="7">
    <source>
        <dbReference type="ARBA" id="ARBA00022679"/>
    </source>
</evidence>
<keyword evidence="12 16" id="KW-1133">Transmembrane helix</keyword>
<gene>
    <name evidence="20" type="ordered locus">SpiGrapes_2949</name>
</gene>
<evidence type="ECO:0000256" key="15">
    <source>
        <dbReference type="ARBA" id="ARBA00051245"/>
    </source>
</evidence>
<evidence type="ECO:0000259" key="19">
    <source>
        <dbReference type="Pfam" id="PF13807"/>
    </source>
</evidence>
<dbReference type="PANTHER" id="PTHR32309">
    <property type="entry name" value="TYROSINE-PROTEIN KINASE"/>
    <property type="match status" value="1"/>
</dbReference>
<keyword evidence="10" id="KW-0418">Kinase</keyword>
<dbReference type="AlphaFoldDB" id="G8QXQ5"/>
<reference evidence="20 21" key="1">
    <citation type="submission" date="2011-11" db="EMBL/GenBank/DDBJ databases">
        <title>Complete sequence of Spirochaeta sp. grapes.</title>
        <authorList>
            <consortium name="US DOE Joint Genome Institute"/>
            <person name="Lucas S."/>
            <person name="Han J."/>
            <person name="Lapidus A."/>
            <person name="Cheng J.-F."/>
            <person name="Goodwin L."/>
            <person name="Pitluck S."/>
            <person name="Peters L."/>
            <person name="Ovchinnikova G."/>
            <person name="Munk A.C."/>
            <person name="Detter J.C."/>
            <person name="Han C."/>
            <person name="Tapia R."/>
            <person name="Land M."/>
            <person name="Hauser L."/>
            <person name="Kyrpides N."/>
            <person name="Ivanova N."/>
            <person name="Pagani I."/>
            <person name="Ritalahtilisa K."/>
            <person name="Loeffler F."/>
            <person name="Woyke T."/>
        </authorList>
    </citation>
    <scope>NUCLEOTIDE SEQUENCE [LARGE SCALE GENOMIC DNA]</scope>
    <source>
        <strain evidence="21">ATCC BAA-1885 / DSM 22778 / Grapes</strain>
    </source>
</reference>
<evidence type="ECO:0000256" key="3">
    <source>
        <dbReference type="ARBA" id="ARBA00008883"/>
    </source>
</evidence>
<feature type="domain" description="AAA" evidence="18">
    <location>
        <begin position="539"/>
        <end position="678"/>
    </location>
</feature>
<evidence type="ECO:0000313" key="20">
    <source>
        <dbReference type="EMBL" id="AEV30699.1"/>
    </source>
</evidence>
<dbReference type="InterPro" id="IPR025669">
    <property type="entry name" value="AAA_dom"/>
</dbReference>
<dbReference type="Pfam" id="PF02706">
    <property type="entry name" value="Wzz"/>
    <property type="match status" value="1"/>
</dbReference>
<evidence type="ECO:0000256" key="16">
    <source>
        <dbReference type="SAM" id="Phobius"/>
    </source>
</evidence>
<dbReference type="HOGENOM" id="CLU_343846_0_0_12"/>
<evidence type="ECO:0000256" key="9">
    <source>
        <dbReference type="ARBA" id="ARBA00022741"/>
    </source>
</evidence>